<dbReference type="eggNOG" id="ENOG5032SNC">
    <property type="taxonomic scope" value="Bacteria"/>
</dbReference>
<comment type="caution">
    <text evidence="1">The sequence shown here is derived from an EMBL/GenBank/DDBJ whole genome shotgun (WGS) entry which is preliminary data.</text>
</comment>
<sequence>MRRSLKVSGSAIFIIAVALTYAWPWVKMEFAGSAHYTEQDKREYDFYTPDILRKMPRISARYSFDFANTAGPATHVYAVKFYDTKDTGKIKNYLTSIGYKRTECDFESTCWRRTDPQESVYVGTLKGEKTVIVQVVCNFR</sequence>
<reference evidence="1 2" key="1">
    <citation type="submission" date="2014-05" db="EMBL/GenBank/DDBJ databases">
        <title>ATOL: Assembling a taxonomically balanced genome-scale reconstruction of the evolutionary history of the Enterobacteriaceae.</title>
        <authorList>
            <person name="Plunkett G.III."/>
            <person name="Neeno-Eckwall E.C."/>
            <person name="Glasner J.D."/>
            <person name="Perna N.T."/>
        </authorList>
    </citation>
    <scope>NUCLEOTIDE SEQUENCE [LARGE SCALE GENOMIC DNA]</scope>
    <source>
        <strain evidence="1 2">ATCC 33301</strain>
    </source>
</reference>
<dbReference type="OrthoDB" id="6463131at2"/>
<dbReference type="EMBL" id="JMPR01000048">
    <property type="protein sequence ID" value="KFD17351.1"/>
    <property type="molecule type" value="Genomic_DNA"/>
</dbReference>
<protein>
    <submittedName>
        <fullName evidence="1">Putative exported protein</fullName>
    </submittedName>
</protein>
<accession>A0A085JA55</accession>
<keyword evidence="2" id="KW-1185">Reference proteome</keyword>
<name>A0A085JA55_9GAMM</name>
<proteinExistence type="predicted"/>
<gene>
    <name evidence="1" type="ORF">GTPT_3188</name>
</gene>
<dbReference type="RefSeq" id="WP_029989843.1">
    <property type="nucleotide sequence ID" value="NZ_ATMJ01000013.1"/>
</dbReference>
<dbReference type="AlphaFoldDB" id="A0A085JA55"/>
<evidence type="ECO:0000313" key="1">
    <source>
        <dbReference type="EMBL" id="KFD17351.1"/>
    </source>
</evidence>
<dbReference type="Proteomes" id="UP000028602">
    <property type="component" value="Unassembled WGS sequence"/>
</dbReference>
<evidence type="ECO:0000313" key="2">
    <source>
        <dbReference type="Proteomes" id="UP000028602"/>
    </source>
</evidence>
<organism evidence="1 2">
    <name type="scientific">Tatumella ptyseos ATCC 33301</name>
    <dbReference type="NCBI Taxonomy" id="1005995"/>
    <lineage>
        <taxon>Bacteria</taxon>
        <taxon>Pseudomonadati</taxon>
        <taxon>Pseudomonadota</taxon>
        <taxon>Gammaproteobacteria</taxon>
        <taxon>Enterobacterales</taxon>
        <taxon>Erwiniaceae</taxon>
        <taxon>Tatumella</taxon>
    </lineage>
</organism>